<keyword evidence="4 8" id="KW-0812">Transmembrane</keyword>
<keyword evidence="6 8" id="KW-1133">Transmembrane helix</keyword>
<evidence type="ECO:0000256" key="8">
    <source>
        <dbReference type="SAM" id="Phobius"/>
    </source>
</evidence>
<dbReference type="InterPro" id="IPR036458">
    <property type="entry name" value="Na:dicarbo_symporter_sf"/>
</dbReference>
<comment type="subcellular location">
    <subcellularLocation>
        <location evidence="1">Cell membrane</location>
        <topology evidence="1">Multi-pass membrane protein</topology>
    </subcellularLocation>
</comment>
<feature type="transmembrane region" description="Helical" evidence="8">
    <location>
        <begin position="66"/>
        <end position="89"/>
    </location>
</feature>
<dbReference type="Pfam" id="PF00375">
    <property type="entry name" value="SDF"/>
    <property type="match status" value="1"/>
</dbReference>
<keyword evidence="3" id="KW-1003">Cell membrane</keyword>
<dbReference type="eggNOG" id="COG1301">
    <property type="taxonomic scope" value="Bacteria"/>
</dbReference>
<dbReference type="GO" id="GO:0006835">
    <property type="term" value="P:dicarboxylic acid transport"/>
    <property type="evidence" value="ECO:0007669"/>
    <property type="project" value="TreeGrafter"/>
</dbReference>
<evidence type="ECO:0000313" key="10">
    <source>
        <dbReference type="Proteomes" id="UP000005801"/>
    </source>
</evidence>
<feature type="transmembrane region" description="Helical" evidence="8">
    <location>
        <begin position="251"/>
        <end position="274"/>
    </location>
</feature>
<keyword evidence="7 8" id="KW-0472">Membrane</keyword>
<dbReference type="SUPFAM" id="SSF118215">
    <property type="entry name" value="Proton glutamate symport protein"/>
    <property type="match status" value="1"/>
</dbReference>
<keyword evidence="2" id="KW-0813">Transport</keyword>
<comment type="caution">
    <text evidence="9">The sequence shown here is derived from an EMBL/GenBank/DDBJ whole genome shotgun (WGS) entry which is preliminary data.</text>
</comment>
<dbReference type="EMBL" id="ABCS01000121">
    <property type="protein sequence ID" value="EDM74633.1"/>
    <property type="molecule type" value="Genomic_DNA"/>
</dbReference>
<dbReference type="PRINTS" id="PR00173">
    <property type="entry name" value="EDTRNSPORT"/>
</dbReference>
<dbReference type="OrthoDB" id="9766690at2"/>
<feature type="transmembrane region" description="Helical" evidence="8">
    <location>
        <begin position="355"/>
        <end position="374"/>
    </location>
</feature>
<evidence type="ECO:0000313" key="9">
    <source>
        <dbReference type="EMBL" id="EDM74633.1"/>
    </source>
</evidence>
<keyword evidence="10" id="KW-1185">Reference proteome</keyword>
<reference evidence="9 10" key="1">
    <citation type="submission" date="2007-06" db="EMBL/GenBank/DDBJ databases">
        <authorList>
            <person name="Shimkets L."/>
            <person name="Ferriera S."/>
            <person name="Johnson J."/>
            <person name="Kravitz S."/>
            <person name="Beeson K."/>
            <person name="Sutton G."/>
            <person name="Rogers Y.-H."/>
            <person name="Friedman R."/>
            <person name="Frazier M."/>
            <person name="Venter J.C."/>
        </authorList>
    </citation>
    <scope>NUCLEOTIDE SEQUENCE [LARGE SCALE GENOMIC DNA]</scope>
    <source>
        <strain evidence="9 10">SIR-1</strain>
    </source>
</reference>
<dbReference type="Gene3D" id="1.10.3860.10">
    <property type="entry name" value="Sodium:dicarboxylate symporter"/>
    <property type="match status" value="1"/>
</dbReference>
<evidence type="ECO:0000256" key="6">
    <source>
        <dbReference type="ARBA" id="ARBA00022989"/>
    </source>
</evidence>
<feature type="transmembrane region" description="Helical" evidence="8">
    <location>
        <begin position="109"/>
        <end position="130"/>
    </location>
</feature>
<feature type="transmembrane region" description="Helical" evidence="8">
    <location>
        <begin position="380"/>
        <end position="403"/>
    </location>
</feature>
<dbReference type="PANTHER" id="PTHR42865:SF7">
    <property type="entry name" value="PROTON_GLUTAMATE-ASPARTATE SYMPORTER"/>
    <property type="match status" value="1"/>
</dbReference>
<evidence type="ECO:0000256" key="4">
    <source>
        <dbReference type="ARBA" id="ARBA00022692"/>
    </source>
</evidence>
<accession>A6GHK9</accession>
<dbReference type="GO" id="GO:0015293">
    <property type="term" value="F:symporter activity"/>
    <property type="evidence" value="ECO:0007669"/>
    <property type="project" value="UniProtKB-KW"/>
</dbReference>
<evidence type="ECO:0000256" key="1">
    <source>
        <dbReference type="ARBA" id="ARBA00004651"/>
    </source>
</evidence>
<evidence type="ECO:0000256" key="2">
    <source>
        <dbReference type="ARBA" id="ARBA00022448"/>
    </source>
</evidence>
<evidence type="ECO:0000256" key="5">
    <source>
        <dbReference type="ARBA" id="ARBA00022847"/>
    </source>
</evidence>
<sequence length="446" mass="46128">MFEELHELTIEPLHRLVSELDELLADRLWLKVLIAMVAGVGVGFVLGPEVGWVAPQRAEAIVSWLALPGMLFLALIQMIVIALVFASIIRGLGASDSVAQLRALGLRAAAYFVSTSALAIGLGIGVALLIRPGDTLDLKAEAALAPAPSEATTEAASLPERVVGLLPENPIAAMAEGQLLQIVLFAVVIGVALVSMPNDKSRPLFDLLGAIQEVCMTVVKWSMRLAPVAVFGLMTRVSATTGLDTLLGMGVYVLTVLAGLAILVGVYLVLVVVVGRVHPWTFLRAVREVQLLAFSTSSSAAVMPLSMDTAEQKLGVRPASARFLIPLGSTINMDGTALYQGVATLFLAQAFGVELGTGALALVVVTAVAGSIGAPATPGVGIVVLASVLEGAGIPTAGIAMILGVDRILDMSRTAVNVTGDLTAAVVLDRLLGDELSEPDASGPES</sequence>
<organism evidence="9 10">
    <name type="scientific">Plesiocystis pacifica SIR-1</name>
    <dbReference type="NCBI Taxonomy" id="391625"/>
    <lineage>
        <taxon>Bacteria</taxon>
        <taxon>Pseudomonadati</taxon>
        <taxon>Myxococcota</taxon>
        <taxon>Polyangia</taxon>
        <taxon>Nannocystales</taxon>
        <taxon>Nannocystaceae</taxon>
        <taxon>Plesiocystis</taxon>
    </lineage>
</organism>
<dbReference type="PROSITE" id="PS00714">
    <property type="entry name" value="NA_DICARBOXYL_SYMP_2"/>
    <property type="match status" value="1"/>
</dbReference>
<dbReference type="InterPro" id="IPR018107">
    <property type="entry name" value="Na-dicarboxylate_symporter_CS"/>
</dbReference>
<evidence type="ECO:0000256" key="7">
    <source>
        <dbReference type="ARBA" id="ARBA00023136"/>
    </source>
</evidence>
<evidence type="ECO:0000256" key="3">
    <source>
        <dbReference type="ARBA" id="ARBA00022475"/>
    </source>
</evidence>
<proteinExistence type="predicted"/>
<dbReference type="InterPro" id="IPR001991">
    <property type="entry name" value="Na-dicarboxylate_symporter"/>
</dbReference>
<dbReference type="PANTHER" id="PTHR42865">
    <property type="entry name" value="PROTON/GLUTAMATE-ASPARTATE SYMPORTER"/>
    <property type="match status" value="1"/>
</dbReference>
<dbReference type="RefSeq" id="WP_006976196.1">
    <property type="nucleotide sequence ID" value="NZ_ABCS01000121.1"/>
</dbReference>
<dbReference type="Proteomes" id="UP000005801">
    <property type="component" value="Unassembled WGS sequence"/>
</dbReference>
<feature type="transmembrane region" description="Helical" evidence="8">
    <location>
        <begin position="28"/>
        <end position="46"/>
    </location>
</feature>
<dbReference type="AlphaFoldDB" id="A6GHK9"/>
<dbReference type="STRING" id="391625.PPSIR1_37719"/>
<dbReference type="GO" id="GO:0005886">
    <property type="term" value="C:plasma membrane"/>
    <property type="evidence" value="ECO:0007669"/>
    <property type="project" value="UniProtKB-SubCell"/>
</dbReference>
<gene>
    <name evidence="9" type="ORF">PPSIR1_37719</name>
</gene>
<name>A6GHK9_9BACT</name>
<keyword evidence="5" id="KW-0769">Symport</keyword>
<feature type="transmembrane region" description="Helical" evidence="8">
    <location>
        <begin position="179"/>
        <end position="197"/>
    </location>
</feature>
<protein>
    <submittedName>
        <fullName evidence="9">Proton/sodium-glutamate symporter</fullName>
    </submittedName>
</protein>